<comment type="caution">
    <text evidence="2">The sequence shown here is derived from an EMBL/GenBank/DDBJ whole genome shotgun (WGS) entry which is preliminary data.</text>
</comment>
<evidence type="ECO:0000256" key="1">
    <source>
        <dbReference type="SAM" id="MobiDB-lite"/>
    </source>
</evidence>
<name>A0AAV4G8C7_9GAST</name>
<dbReference type="Proteomes" id="UP000762676">
    <property type="component" value="Unassembled WGS sequence"/>
</dbReference>
<proteinExistence type="predicted"/>
<organism evidence="2 3">
    <name type="scientific">Elysia marginata</name>
    <dbReference type="NCBI Taxonomy" id="1093978"/>
    <lineage>
        <taxon>Eukaryota</taxon>
        <taxon>Metazoa</taxon>
        <taxon>Spiralia</taxon>
        <taxon>Lophotrochozoa</taxon>
        <taxon>Mollusca</taxon>
        <taxon>Gastropoda</taxon>
        <taxon>Heterobranchia</taxon>
        <taxon>Euthyneura</taxon>
        <taxon>Panpulmonata</taxon>
        <taxon>Sacoglossa</taxon>
        <taxon>Placobranchoidea</taxon>
        <taxon>Plakobranchidae</taxon>
        <taxon>Elysia</taxon>
    </lineage>
</organism>
<feature type="compositionally biased region" description="Polar residues" evidence="1">
    <location>
        <begin position="51"/>
        <end position="69"/>
    </location>
</feature>
<evidence type="ECO:0000313" key="3">
    <source>
        <dbReference type="Proteomes" id="UP000762676"/>
    </source>
</evidence>
<accession>A0AAV4G8C7</accession>
<gene>
    <name evidence="2" type="ORF">ElyMa_000610900</name>
</gene>
<dbReference type="AlphaFoldDB" id="A0AAV4G8C7"/>
<sequence length="181" mass="19990">MLKQKLQTGGSQQVDTKVFIIRTHREELDEEEYSFSNTKEALFSCSVCGNGQEGKNTTRIKSRQPTSSAPARGLTNIPLFTHLKNGDVKVPVVNTADEDIMVPTRTVVGRVSQAAEKTKVRVQSVASTNERGQQRAREAACSVKDNIGRLKVESNPNPGEAVRLMELLPRNQSLLLGRMQI</sequence>
<evidence type="ECO:0000313" key="2">
    <source>
        <dbReference type="EMBL" id="GFR81763.1"/>
    </source>
</evidence>
<feature type="region of interest" description="Disordered" evidence="1">
    <location>
        <begin position="51"/>
        <end position="73"/>
    </location>
</feature>
<reference evidence="2 3" key="1">
    <citation type="journal article" date="2021" name="Elife">
        <title>Chloroplast acquisition without the gene transfer in kleptoplastic sea slugs, Plakobranchus ocellatus.</title>
        <authorList>
            <person name="Maeda T."/>
            <person name="Takahashi S."/>
            <person name="Yoshida T."/>
            <person name="Shimamura S."/>
            <person name="Takaki Y."/>
            <person name="Nagai Y."/>
            <person name="Toyoda A."/>
            <person name="Suzuki Y."/>
            <person name="Arimoto A."/>
            <person name="Ishii H."/>
            <person name="Satoh N."/>
            <person name="Nishiyama T."/>
            <person name="Hasebe M."/>
            <person name="Maruyama T."/>
            <person name="Minagawa J."/>
            <person name="Obokata J."/>
            <person name="Shigenobu S."/>
        </authorList>
    </citation>
    <scope>NUCLEOTIDE SEQUENCE [LARGE SCALE GENOMIC DNA]</scope>
</reference>
<protein>
    <submittedName>
        <fullName evidence="2">Uncharacterized protein</fullName>
    </submittedName>
</protein>
<dbReference type="EMBL" id="BMAT01001220">
    <property type="protein sequence ID" value="GFR81763.1"/>
    <property type="molecule type" value="Genomic_DNA"/>
</dbReference>
<keyword evidence="3" id="KW-1185">Reference proteome</keyword>